<dbReference type="InterPro" id="IPR029039">
    <property type="entry name" value="Flavoprotein-like_sf"/>
</dbReference>
<dbReference type="EC" id="1.6.5.2" evidence="2"/>
<dbReference type="GO" id="GO:0003955">
    <property type="term" value="F:NAD(P)H dehydrogenase (quinone) activity"/>
    <property type="evidence" value="ECO:0007669"/>
    <property type="project" value="UniProtKB-EC"/>
</dbReference>
<organism evidence="6 7">
    <name type="scientific">Cymbomonas tetramitiformis</name>
    <dbReference type="NCBI Taxonomy" id="36881"/>
    <lineage>
        <taxon>Eukaryota</taxon>
        <taxon>Viridiplantae</taxon>
        <taxon>Chlorophyta</taxon>
        <taxon>Pyramimonadophyceae</taxon>
        <taxon>Pyramimonadales</taxon>
        <taxon>Pyramimonadaceae</taxon>
        <taxon>Cymbomonas</taxon>
    </lineage>
</organism>
<name>A0AAE0ESA8_9CHLO</name>
<dbReference type="InterPro" id="IPR008254">
    <property type="entry name" value="Flavodoxin/NO_synth"/>
</dbReference>
<keyword evidence="7" id="KW-1185">Reference proteome</keyword>
<dbReference type="PANTHER" id="PTHR30546:SF23">
    <property type="entry name" value="FLAVOPROTEIN-LIKE PROTEIN YCP4-RELATED"/>
    <property type="match status" value="1"/>
</dbReference>
<comment type="caution">
    <text evidence="6">The sequence shown here is derived from an EMBL/GenBank/DDBJ whole genome shotgun (WGS) entry which is preliminary data.</text>
</comment>
<dbReference type="SUPFAM" id="SSF52218">
    <property type="entry name" value="Flavoproteins"/>
    <property type="match status" value="1"/>
</dbReference>
<feature type="domain" description="Flavodoxin-like" evidence="5">
    <location>
        <begin position="5"/>
        <end position="188"/>
    </location>
</feature>
<dbReference type="AlphaFoldDB" id="A0AAE0ESA8"/>
<dbReference type="EMBL" id="LGRX02034026">
    <property type="protein sequence ID" value="KAK3239093.1"/>
    <property type="molecule type" value="Genomic_DNA"/>
</dbReference>
<evidence type="ECO:0000256" key="3">
    <source>
        <dbReference type="ARBA" id="ARBA00047678"/>
    </source>
</evidence>
<evidence type="ECO:0000256" key="4">
    <source>
        <dbReference type="ARBA" id="ARBA00048983"/>
    </source>
</evidence>
<protein>
    <recommendedName>
        <fullName evidence="2">NAD(P)H dehydrogenase (quinone)</fullName>
        <ecNumber evidence="2">1.6.5.2</ecNumber>
    </recommendedName>
</protein>
<evidence type="ECO:0000256" key="2">
    <source>
        <dbReference type="ARBA" id="ARBA00012648"/>
    </source>
</evidence>
<dbReference type="InterPro" id="IPR005025">
    <property type="entry name" value="FMN_Rdtase-like_dom"/>
</dbReference>
<evidence type="ECO:0000313" key="7">
    <source>
        <dbReference type="Proteomes" id="UP001190700"/>
    </source>
</evidence>
<proteinExistence type="inferred from homology"/>
<evidence type="ECO:0000256" key="1">
    <source>
        <dbReference type="ARBA" id="ARBA00006961"/>
    </source>
</evidence>
<dbReference type="Gene3D" id="3.40.50.360">
    <property type="match status" value="1"/>
</dbReference>
<evidence type="ECO:0000313" key="6">
    <source>
        <dbReference type="EMBL" id="KAK3239093.1"/>
    </source>
</evidence>
<sequence length="211" mass="22250">MVFKVAVIYFSRRGRLVTLANVIAEGARSVEGADVVAYRIRDPVNGDVPDQYDEGVLDAPVVTPQIIQEADCIIIGAPGRQGGLCAEARFLLDSLANFQTSGCLLKGKVASAFTSVGGVGRGYGGHEAILQSLHATFFQHGMIPVGVPPSAVMEDAILASPFGTCMAGKARNDRSGGSRLRSLSESEVKLAYSQGEWAAQVAKQLHDTGDE</sequence>
<gene>
    <name evidence="6" type="ORF">CYMTET_50954</name>
</gene>
<dbReference type="GO" id="GO:0010181">
    <property type="term" value="F:FMN binding"/>
    <property type="evidence" value="ECO:0007669"/>
    <property type="project" value="InterPro"/>
</dbReference>
<dbReference type="Proteomes" id="UP001190700">
    <property type="component" value="Unassembled WGS sequence"/>
</dbReference>
<reference evidence="6 7" key="1">
    <citation type="journal article" date="2015" name="Genome Biol. Evol.">
        <title>Comparative Genomics of a Bacterivorous Green Alga Reveals Evolutionary Causalities and Consequences of Phago-Mixotrophic Mode of Nutrition.</title>
        <authorList>
            <person name="Burns J.A."/>
            <person name="Paasch A."/>
            <person name="Narechania A."/>
            <person name="Kim E."/>
        </authorList>
    </citation>
    <scope>NUCLEOTIDE SEQUENCE [LARGE SCALE GENOMIC DNA]</scope>
    <source>
        <strain evidence="6 7">PLY_AMNH</strain>
    </source>
</reference>
<comment type="similarity">
    <text evidence="1">Belongs to the WrbA family.</text>
</comment>
<dbReference type="PANTHER" id="PTHR30546">
    <property type="entry name" value="FLAVODOXIN-RELATED PROTEIN WRBA-RELATED"/>
    <property type="match status" value="1"/>
</dbReference>
<dbReference type="PROSITE" id="PS50902">
    <property type="entry name" value="FLAVODOXIN_LIKE"/>
    <property type="match status" value="1"/>
</dbReference>
<accession>A0AAE0ESA8</accession>
<dbReference type="GO" id="GO:0016020">
    <property type="term" value="C:membrane"/>
    <property type="evidence" value="ECO:0007669"/>
    <property type="project" value="TreeGrafter"/>
</dbReference>
<comment type="catalytic activity">
    <reaction evidence="4">
        <text>a quinone + NADPH + H(+) = a quinol + NADP(+)</text>
        <dbReference type="Rhea" id="RHEA:46164"/>
        <dbReference type="ChEBI" id="CHEBI:15378"/>
        <dbReference type="ChEBI" id="CHEBI:24646"/>
        <dbReference type="ChEBI" id="CHEBI:57783"/>
        <dbReference type="ChEBI" id="CHEBI:58349"/>
        <dbReference type="ChEBI" id="CHEBI:132124"/>
        <dbReference type="EC" id="1.6.5.2"/>
    </reaction>
</comment>
<comment type="catalytic activity">
    <reaction evidence="3">
        <text>a quinone + NADH + H(+) = a quinol + NAD(+)</text>
        <dbReference type="Rhea" id="RHEA:46160"/>
        <dbReference type="ChEBI" id="CHEBI:15378"/>
        <dbReference type="ChEBI" id="CHEBI:24646"/>
        <dbReference type="ChEBI" id="CHEBI:57540"/>
        <dbReference type="ChEBI" id="CHEBI:57945"/>
        <dbReference type="ChEBI" id="CHEBI:132124"/>
        <dbReference type="EC" id="1.6.5.2"/>
    </reaction>
</comment>
<dbReference type="Pfam" id="PF03358">
    <property type="entry name" value="FMN_red"/>
    <property type="match status" value="1"/>
</dbReference>
<evidence type="ECO:0000259" key="5">
    <source>
        <dbReference type="PROSITE" id="PS50902"/>
    </source>
</evidence>